<dbReference type="Gene3D" id="3.40.720.10">
    <property type="entry name" value="Alkaline Phosphatase, subunit A"/>
    <property type="match status" value="1"/>
</dbReference>
<dbReference type="GO" id="GO:0046872">
    <property type="term" value="F:metal ion binding"/>
    <property type="evidence" value="ECO:0007669"/>
    <property type="project" value="UniProtKB-KW"/>
</dbReference>
<comment type="similarity">
    <text evidence="2">Belongs to the sulfatase family.</text>
</comment>
<dbReference type="OrthoDB" id="103349at2759"/>
<dbReference type="InterPro" id="IPR017850">
    <property type="entry name" value="Alkaline_phosphatase_core_sf"/>
</dbReference>
<dbReference type="InterPro" id="IPR024607">
    <property type="entry name" value="Sulfatase_CS"/>
</dbReference>
<name>A0A2P4TD85_BAMTH</name>
<keyword evidence="8" id="KW-1185">Reference proteome</keyword>
<sequence>MEEKEAKHIVSPVCVPTVISPTQKFGDLNAPNAEMIWQQISHWTCLVKALIFGLLLQPLMTQPSIITQPNFVLLLADDLGIGDVGCYGNDTIRTPNIDRLAREGVKLTQHITAAPLCTPSRAAFLTGRYPIRSGLPCTVEWPLSITLLLNGTVLYGGQERNESATDMKAHED</sequence>
<evidence type="ECO:0000259" key="6">
    <source>
        <dbReference type="Pfam" id="PF00884"/>
    </source>
</evidence>
<dbReference type="Pfam" id="PF00884">
    <property type="entry name" value="Sulfatase"/>
    <property type="match status" value="1"/>
</dbReference>
<dbReference type="Proteomes" id="UP000237246">
    <property type="component" value="Unassembled WGS sequence"/>
</dbReference>
<feature type="domain" description="Sulfatase N-terminal" evidence="6">
    <location>
        <begin position="69"/>
        <end position="134"/>
    </location>
</feature>
<proteinExistence type="inferred from homology"/>
<dbReference type="PANTHER" id="PTHR42693:SF5">
    <property type="entry name" value="ARYLSULFATASE D"/>
    <property type="match status" value="1"/>
</dbReference>
<evidence type="ECO:0000256" key="3">
    <source>
        <dbReference type="ARBA" id="ARBA00022723"/>
    </source>
</evidence>
<dbReference type="PANTHER" id="PTHR42693">
    <property type="entry name" value="ARYLSULFATASE FAMILY MEMBER"/>
    <property type="match status" value="1"/>
</dbReference>
<keyword evidence="5" id="KW-0106">Calcium</keyword>
<organism evidence="7 8">
    <name type="scientific">Bambusicola thoracicus</name>
    <name type="common">Chinese bamboo-partridge</name>
    <name type="synonym">Perdix thoracica</name>
    <dbReference type="NCBI Taxonomy" id="9083"/>
    <lineage>
        <taxon>Eukaryota</taxon>
        <taxon>Metazoa</taxon>
        <taxon>Chordata</taxon>
        <taxon>Craniata</taxon>
        <taxon>Vertebrata</taxon>
        <taxon>Euteleostomi</taxon>
        <taxon>Archelosauria</taxon>
        <taxon>Archosauria</taxon>
        <taxon>Dinosauria</taxon>
        <taxon>Saurischia</taxon>
        <taxon>Theropoda</taxon>
        <taxon>Coelurosauria</taxon>
        <taxon>Aves</taxon>
        <taxon>Neognathae</taxon>
        <taxon>Galloanserae</taxon>
        <taxon>Galliformes</taxon>
        <taxon>Phasianidae</taxon>
        <taxon>Perdicinae</taxon>
        <taxon>Bambusicola</taxon>
    </lineage>
</organism>
<keyword evidence="3" id="KW-0479">Metal-binding</keyword>
<dbReference type="GO" id="GO:0004065">
    <property type="term" value="F:arylsulfatase activity"/>
    <property type="evidence" value="ECO:0007669"/>
    <property type="project" value="TreeGrafter"/>
</dbReference>
<protein>
    <recommendedName>
        <fullName evidence="6">Sulfatase N-terminal domain-containing protein</fullName>
    </recommendedName>
</protein>
<evidence type="ECO:0000256" key="5">
    <source>
        <dbReference type="ARBA" id="ARBA00022837"/>
    </source>
</evidence>
<dbReference type="AlphaFoldDB" id="A0A2P4TD85"/>
<dbReference type="EMBL" id="PPHD01002007">
    <property type="protein sequence ID" value="POI34327.1"/>
    <property type="molecule type" value="Genomic_DNA"/>
</dbReference>
<dbReference type="InterPro" id="IPR000917">
    <property type="entry name" value="Sulfatase_N"/>
</dbReference>
<reference evidence="7 8" key="1">
    <citation type="submission" date="2018-01" db="EMBL/GenBank/DDBJ databases">
        <title>Comparison of the Chinese Bamboo Partridge and Red Junglefowl genome sequences highlights the importance of demography in genome evolution.</title>
        <authorList>
            <person name="Tiley G.P."/>
            <person name="Kimball R.T."/>
            <person name="Braun E.L."/>
            <person name="Burleigh J.G."/>
        </authorList>
    </citation>
    <scope>NUCLEOTIDE SEQUENCE [LARGE SCALE GENOMIC DNA]</scope>
    <source>
        <strain evidence="7">RTK389</strain>
        <tissue evidence="7">Blood</tissue>
    </source>
</reference>
<accession>A0A2P4TD85</accession>
<evidence type="ECO:0000256" key="2">
    <source>
        <dbReference type="ARBA" id="ARBA00008779"/>
    </source>
</evidence>
<evidence type="ECO:0000256" key="4">
    <source>
        <dbReference type="ARBA" id="ARBA00022801"/>
    </source>
</evidence>
<gene>
    <name evidence="7" type="ORF">CIB84_001921</name>
</gene>
<comment type="cofactor">
    <cofactor evidence="1">
        <name>Ca(2+)</name>
        <dbReference type="ChEBI" id="CHEBI:29108"/>
    </cofactor>
</comment>
<evidence type="ECO:0000313" key="8">
    <source>
        <dbReference type="Proteomes" id="UP000237246"/>
    </source>
</evidence>
<keyword evidence="4" id="KW-0378">Hydrolase</keyword>
<dbReference type="SUPFAM" id="SSF53649">
    <property type="entry name" value="Alkaline phosphatase-like"/>
    <property type="match status" value="1"/>
</dbReference>
<evidence type="ECO:0000313" key="7">
    <source>
        <dbReference type="EMBL" id="POI34327.1"/>
    </source>
</evidence>
<comment type="caution">
    <text evidence="7">The sequence shown here is derived from an EMBL/GenBank/DDBJ whole genome shotgun (WGS) entry which is preliminary data.</text>
</comment>
<evidence type="ECO:0000256" key="1">
    <source>
        <dbReference type="ARBA" id="ARBA00001913"/>
    </source>
</evidence>
<dbReference type="PROSITE" id="PS00523">
    <property type="entry name" value="SULFATASE_1"/>
    <property type="match status" value="1"/>
</dbReference>
<dbReference type="InterPro" id="IPR050738">
    <property type="entry name" value="Sulfatase"/>
</dbReference>